<dbReference type="GO" id="GO:0003724">
    <property type="term" value="F:RNA helicase activity"/>
    <property type="evidence" value="ECO:0007669"/>
    <property type="project" value="UniProtKB-EC"/>
</dbReference>
<comment type="subcellular location">
    <subcellularLocation>
        <location evidence="1">Nucleus</location>
    </subcellularLocation>
</comment>
<dbReference type="Gene3D" id="3.40.50.300">
    <property type="entry name" value="P-loop containing nucleotide triphosphate hydrolases"/>
    <property type="match status" value="2"/>
</dbReference>
<reference evidence="18" key="1">
    <citation type="submission" date="2020-05" db="EMBL/GenBank/DDBJ databases">
        <title>Phylogenomic resolution of chytrid fungi.</title>
        <authorList>
            <person name="Stajich J.E."/>
            <person name="Amses K."/>
            <person name="Simmons R."/>
            <person name="Seto K."/>
            <person name="Myers J."/>
            <person name="Bonds A."/>
            <person name="Quandt C.A."/>
            <person name="Barry K."/>
            <person name="Liu P."/>
            <person name="Grigoriev I."/>
            <person name="Longcore J.E."/>
            <person name="James T.Y."/>
        </authorList>
    </citation>
    <scope>NUCLEOTIDE SEQUENCE</scope>
    <source>
        <strain evidence="18">JEL0318</strain>
    </source>
</reference>
<feature type="compositionally biased region" description="Basic and acidic residues" evidence="14">
    <location>
        <begin position="266"/>
        <end position="284"/>
    </location>
</feature>
<keyword evidence="6" id="KW-0347">Helicase</keyword>
<protein>
    <recommendedName>
        <fullName evidence="2">RNA helicase</fullName>
        <ecNumber evidence="2">3.6.4.13</ecNumber>
    </recommendedName>
</protein>
<evidence type="ECO:0000259" key="17">
    <source>
        <dbReference type="PROSITE" id="PS51195"/>
    </source>
</evidence>
<evidence type="ECO:0000256" key="10">
    <source>
        <dbReference type="ARBA" id="ARBA00037954"/>
    </source>
</evidence>
<evidence type="ECO:0000259" key="16">
    <source>
        <dbReference type="PROSITE" id="PS51194"/>
    </source>
</evidence>
<dbReference type="InterPro" id="IPR057479">
    <property type="entry name" value="PRP28/DDX23-like_helical"/>
</dbReference>
<evidence type="ECO:0000313" key="19">
    <source>
        <dbReference type="Proteomes" id="UP001212841"/>
    </source>
</evidence>
<dbReference type="GO" id="GO:0005634">
    <property type="term" value="C:nucleus"/>
    <property type="evidence" value="ECO:0007669"/>
    <property type="project" value="UniProtKB-SubCell"/>
</dbReference>
<keyword evidence="4" id="KW-0547">Nucleotide-binding</keyword>
<dbReference type="SUPFAM" id="SSF52540">
    <property type="entry name" value="P-loop containing nucleoside triphosphate hydrolases"/>
    <property type="match status" value="1"/>
</dbReference>
<name>A0AAD5SFT8_9FUNG</name>
<dbReference type="InterPro" id="IPR014014">
    <property type="entry name" value="RNA_helicase_DEAD_Q_motif"/>
</dbReference>
<dbReference type="PROSITE" id="PS51195">
    <property type="entry name" value="Q_MOTIF"/>
    <property type="match status" value="1"/>
</dbReference>
<evidence type="ECO:0000256" key="2">
    <source>
        <dbReference type="ARBA" id="ARBA00012552"/>
    </source>
</evidence>
<gene>
    <name evidence="18" type="primary">DDX23</name>
    <name evidence="18" type="ORF">HK097_001938</name>
</gene>
<evidence type="ECO:0000259" key="15">
    <source>
        <dbReference type="PROSITE" id="PS51192"/>
    </source>
</evidence>
<dbReference type="PROSITE" id="PS51192">
    <property type="entry name" value="HELICASE_ATP_BIND_1"/>
    <property type="match status" value="1"/>
</dbReference>
<dbReference type="FunFam" id="3.40.50.300:FF:000322">
    <property type="entry name" value="probable ATP-dependent RNA helicase DDX23"/>
    <property type="match status" value="1"/>
</dbReference>
<dbReference type="InterPro" id="IPR001650">
    <property type="entry name" value="Helicase_C-like"/>
</dbReference>
<keyword evidence="3" id="KW-0507">mRNA processing</keyword>
<dbReference type="GO" id="GO:0005524">
    <property type="term" value="F:ATP binding"/>
    <property type="evidence" value="ECO:0007669"/>
    <property type="project" value="UniProtKB-KW"/>
</dbReference>
<dbReference type="GO" id="GO:0000398">
    <property type="term" value="P:mRNA splicing, via spliceosome"/>
    <property type="evidence" value="ECO:0007669"/>
    <property type="project" value="UniProtKB-ARBA"/>
</dbReference>
<accession>A0AAD5SFT8</accession>
<dbReference type="Pfam" id="PF00270">
    <property type="entry name" value="DEAD"/>
    <property type="match status" value="1"/>
</dbReference>
<evidence type="ECO:0000256" key="8">
    <source>
        <dbReference type="ARBA" id="ARBA00023187"/>
    </source>
</evidence>
<dbReference type="InterPro" id="IPR014001">
    <property type="entry name" value="Helicase_ATP-bd"/>
</dbReference>
<dbReference type="EMBL" id="JADGJD010000140">
    <property type="protein sequence ID" value="KAJ3054388.1"/>
    <property type="molecule type" value="Genomic_DNA"/>
</dbReference>
<evidence type="ECO:0000256" key="4">
    <source>
        <dbReference type="ARBA" id="ARBA00022741"/>
    </source>
</evidence>
<dbReference type="SMART" id="SM00490">
    <property type="entry name" value="HELICc"/>
    <property type="match status" value="1"/>
</dbReference>
<dbReference type="Pfam" id="PF25430">
    <property type="entry name" value="DDX23"/>
    <property type="match status" value="1"/>
</dbReference>
<comment type="catalytic activity">
    <reaction evidence="12">
        <text>ATP + H2O = ADP + phosphate + H(+)</text>
        <dbReference type="Rhea" id="RHEA:13065"/>
        <dbReference type="ChEBI" id="CHEBI:15377"/>
        <dbReference type="ChEBI" id="CHEBI:15378"/>
        <dbReference type="ChEBI" id="CHEBI:30616"/>
        <dbReference type="ChEBI" id="CHEBI:43474"/>
        <dbReference type="ChEBI" id="CHEBI:456216"/>
        <dbReference type="EC" id="3.6.4.13"/>
    </reaction>
</comment>
<dbReference type="InterPro" id="IPR000629">
    <property type="entry name" value="RNA-helicase_DEAD-box_CS"/>
</dbReference>
<keyword evidence="5" id="KW-0378">Hydrolase</keyword>
<dbReference type="Proteomes" id="UP001212841">
    <property type="component" value="Unassembled WGS sequence"/>
</dbReference>
<feature type="domain" description="DEAD-box RNA helicase Q" evidence="17">
    <location>
        <begin position="512"/>
        <end position="540"/>
    </location>
</feature>
<feature type="domain" description="Helicase C-terminal" evidence="16">
    <location>
        <begin position="763"/>
        <end position="924"/>
    </location>
</feature>
<dbReference type="InterPro" id="IPR011545">
    <property type="entry name" value="DEAD/DEAH_box_helicase_dom"/>
</dbReference>
<evidence type="ECO:0000256" key="14">
    <source>
        <dbReference type="SAM" id="MobiDB-lite"/>
    </source>
</evidence>
<evidence type="ECO:0000313" key="18">
    <source>
        <dbReference type="EMBL" id="KAJ3054388.1"/>
    </source>
</evidence>
<evidence type="ECO:0000256" key="13">
    <source>
        <dbReference type="PROSITE-ProRule" id="PRU00552"/>
    </source>
</evidence>
<dbReference type="CDD" id="cd17945">
    <property type="entry name" value="DEADc_DDX23"/>
    <property type="match status" value="1"/>
</dbReference>
<dbReference type="FunFam" id="3.40.50.300:FF:000520">
    <property type="entry name" value="probable ATP-dependent RNA helicase DDX23"/>
    <property type="match status" value="1"/>
</dbReference>
<evidence type="ECO:0000256" key="1">
    <source>
        <dbReference type="ARBA" id="ARBA00004123"/>
    </source>
</evidence>
<feature type="short sequence motif" description="Q motif" evidence="13">
    <location>
        <begin position="512"/>
        <end position="540"/>
    </location>
</feature>
<proteinExistence type="inferred from homology"/>
<dbReference type="CDD" id="cd18787">
    <property type="entry name" value="SF2_C_DEAD"/>
    <property type="match status" value="1"/>
</dbReference>
<feature type="compositionally biased region" description="Basic and acidic residues" evidence="14">
    <location>
        <begin position="12"/>
        <end position="76"/>
    </location>
</feature>
<organism evidence="18 19">
    <name type="scientific">Rhizophlyctis rosea</name>
    <dbReference type="NCBI Taxonomy" id="64517"/>
    <lineage>
        <taxon>Eukaryota</taxon>
        <taxon>Fungi</taxon>
        <taxon>Fungi incertae sedis</taxon>
        <taxon>Chytridiomycota</taxon>
        <taxon>Chytridiomycota incertae sedis</taxon>
        <taxon>Chytridiomycetes</taxon>
        <taxon>Rhizophlyctidales</taxon>
        <taxon>Rhizophlyctidaceae</taxon>
        <taxon>Rhizophlyctis</taxon>
    </lineage>
</organism>
<feature type="compositionally biased region" description="Basic and acidic residues" evidence="14">
    <location>
        <begin position="307"/>
        <end position="355"/>
    </location>
</feature>
<sequence>MGDRRRSRSPRRRYDDEGPDSERDRRSYDMRNGGRDRDRSRERSDRDRSPGGDRFRERDRSGFDDRRGGYQDRDFRGGPPPPRGYDSRGPPGPPMDRGYGGAGRFDHRGPPGPPPPGRGYDFRGGPPPPSHPYDRRGYPPPPPGPPRGGDLRGGDWRRDGPGAGRPDADAGMRRDGPRGPPPDGDGFRRPDEDRRLNGPSGDRPPPPPATAMEVDLAQGVGEKEPAPKKVPLSLEELLKKKTEEKAANDKPVFLSKEERAKIALEKRQKEVEEMRQKQEDERQARTAFFSESTTQERDNGYGNGGRYDYRGPPDHRGDFGRGGRWEDERGSWERDRGYPGDRNGRDSRREEKSDSADPSTAGLDDKELQAIREKYMGAEKRRRKVRRMNEKKFVFDWDTQEDTSVDINPLYAERKEASMYGRGLIAGIDLKEQKKQRAAFYDRLMTERRTDEEMGRAEELVKLEKAKERKTAWDDRHWSEKPLTEMKERDWRIFKEDFNISTKGGNIPDPLRNWDESGLPTRILGVIRDVGYKEPTPIQRQAIPIGLQNRDIIGIAETGSGKTASFVIPMLVFISELPPLTEENQNHGPYALIMAPTRELAQQIEQETVKFARNLGFIVVSIVGGHNIEAQAFNLRDGAHIIIATPGRLKDCLDRRILVLSQCTYVVMDEADRMIDMGFEPDVNYILDALPVSNLKPDTEESEDPELLRQAALASDHGPMGRYFRQTVMFSATMPPAVERLAKKYLRRPAVVTIGTAGQVVDTIEQKVEFISDENKKKSRLLEILVQFEPPIIVFVNQKKGCDVLSKALEKLGYKATTLHGGKSQEQREAALAALKTGTKDVLVATDVAGRGIDVKNVTVVVNYDMAKNIEDYTHRIGRTGRAGQKGLAITFLSKGDEDVLYDLKQLISKSPSSVVPPELAKHEAAQGKGPRAKRKHEETIYQS</sequence>
<comment type="similarity">
    <text evidence="10">Belongs to the DEAD box helicase family. DDX23/PRP28 subfamily.</text>
</comment>
<evidence type="ECO:0000256" key="11">
    <source>
        <dbReference type="ARBA" id="ARBA00038719"/>
    </source>
</evidence>
<keyword evidence="19" id="KW-1185">Reference proteome</keyword>
<dbReference type="EC" id="3.6.4.13" evidence="2"/>
<dbReference type="AlphaFoldDB" id="A0AAD5SFT8"/>
<evidence type="ECO:0000256" key="3">
    <source>
        <dbReference type="ARBA" id="ARBA00022664"/>
    </source>
</evidence>
<feature type="compositionally biased region" description="Basic and acidic residues" evidence="14">
    <location>
        <begin position="149"/>
        <end position="177"/>
    </location>
</feature>
<evidence type="ECO:0000256" key="7">
    <source>
        <dbReference type="ARBA" id="ARBA00022840"/>
    </source>
</evidence>
<comment type="subunit">
    <text evidence="11">Component of the U5 snRNP complex.</text>
</comment>
<keyword evidence="9" id="KW-0539">Nucleus</keyword>
<comment type="caution">
    <text evidence="18">The sequence shown here is derived from an EMBL/GenBank/DDBJ whole genome shotgun (WGS) entry which is preliminary data.</text>
</comment>
<feature type="region of interest" description="Disordered" evidence="14">
    <location>
        <begin position="1"/>
        <end position="231"/>
    </location>
</feature>
<dbReference type="InterPro" id="IPR027417">
    <property type="entry name" value="P-loop_NTPase"/>
</dbReference>
<dbReference type="SMART" id="SM00487">
    <property type="entry name" value="DEXDc"/>
    <property type="match status" value="1"/>
</dbReference>
<feature type="compositionally biased region" description="Basic and acidic residues" evidence="14">
    <location>
        <begin position="185"/>
        <end position="196"/>
    </location>
</feature>
<evidence type="ECO:0000256" key="12">
    <source>
        <dbReference type="ARBA" id="ARBA00047984"/>
    </source>
</evidence>
<feature type="region of interest" description="Disordered" evidence="14">
    <location>
        <begin position="266"/>
        <end position="367"/>
    </location>
</feature>
<keyword evidence="7" id="KW-0067">ATP-binding</keyword>
<evidence type="ECO:0000256" key="9">
    <source>
        <dbReference type="ARBA" id="ARBA00023242"/>
    </source>
</evidence>
<keyword evidence="8" id="KW-0508">mRNA splicing</keyword>
<evidence type="ECO:0000256" key="5">
    <source>
        <dbReference type="ARBA" id="ARBA00022801"/>
    </source>
</evidence>
<dbReference type="PROSITE" id="PS51194">
    <property type="entry name" value="HELICASE_CTER"/>
    <property type="match status" value="1"/>
</dbReference>
<dbReference type="GO" id="GO:0016787">
    <property type="term" value="F:hydrolase activity"/>
    <property type="evidence" value="ECO:0007669"/>
    <property type="project" value="UniProtKB-KW"/>
</dbReference>
<dbReference type="GO" id="GO:0003676">
    <property type="term" value="F:nucleic acid binding"/>
    <property type="evidence" value="ECO:0007669"/>
    <property type="project" value="InterPro"/>
</dbReference>
<evidence type="ECO:0000256" key="6">
    <source>
        <dbReference type="ARBA" id="ARBA00022806"/>
    </source>
</evidence>
<feature type="region of interest" description="Disordered" evidence="14">
    <location>
        <begin position="912"/>
        <end position="944"/>
    </location>
</feature>
<feature type="compositionally biased region" description="Basic residues" evidence="14">
    <location>
        <begin position="1"/>
        <end position="11"/>
    </location>
</feature>
<feature type="domain" description="Helicase ATP-binding" evidence="15">
    <location>
        <begin position="543"/>
        <end position="752"/>
    </location>
</feature>
<dbReference type="PROSITE" id="PS00039">
    <property type="entry name" value="DEAD_ATP_HELICASE"/>
    <property type="match status" value="1"/>
</dbReference>
<dbReference type="PANTHER" id="PTHR47958">
    <property type="entry name" value="ATP-DEPENDENT RNA HELICASE DBP3"/>
    <property type="match status" value="1"/>
</dbReference>
<dbReference type="Pfam" id="PF00271">
    <property type="entry name" value="Helicase_C"/>
    <property type="match status" value="1"/>
</dbReference>